<organism evidence="1 2">
    <name type="scientific">Microseira wollei NIES-4236</name>
    <dbReference type="NCBI Taxonomy" id="2530354"/>
    <lineage>
        <taxon>Bacteria</taxon>
        <taxon>Bacillati</taxon>
        <taxon>Cyanobacteriota</taxon>
        <taxon>Cyanophyceae</taxon>
        <taxon>Oscillatoriophycideae</taxon>
        <taxon>Aerosakkonematales</taxon>
        <taxon>Aerosakkonemataceae</taxon>
        <taxon>Microseira</taxon>
    </lineage>
</organism>
<proteinExistence type="predicted"/>
<evidence type="ECO:0000313" key="1">
    <source>
        <dbReference type="EMBL" id="GET39352.1"/>
    </source>
</evidence>
<dbReference type="EMBL" id="BLAY01000064">
    <property type="protein sequence ID" value="GET39352.1"/>
    <property type="molecule type" value="Genomic_DNA"/>
</dbReference>
<dbReference type="AlphaFoldDB" id="A0AAV3XG44"/>
<comment type="caution">
    <text evidence="1">The sequence shown here is derived from an EMBL/GenBank/DDBJ whole genome shotgun (WGS) entry which is preliminary data.</text>
</comment>
<dbReference type="InterPro" id="IPR022789">
    <property type="entry name" value="ParD"/>
</dbReference>
<reference evidence="1" key="1">
    <citation type="submission" date="2019-10" db="EMBL/GenBank/DDBJ databases">
        <title>Draft genome sequece of Microseira wollei NIES-4236.</title>
        <authorList>
            <person name="Yamaguchi H."/>
            <person name="Suzuki S."/>
            <person name="Kawachi M."/>
        </authorList>
    </citation>
    <scope>NUCLEOTIDE SEQUENCE</scope>
    <source>
        <strain evidence="1">NIES-4236</strain>
    </source>
</reference>
<evidence type="ECO:0008006" key="3">
    <source>
        <dbReference type="Google" id="ProtNLM"/>
    </source>
</evidence>
<dbReference type="Gene3D" id="6.10.10.120">
    <property type="entry name" value="Antitoxin ParD1-like"/>
    <property type="match status" value="1"/>
</dbReference>
<protein>
    <recommendedName>
        <fullName evidence="3">Type II toxin-antitoxin system ParD family antitoxin</fullName>
    </recommendedName>
</protein>
<sequence length="86" mass="9561">MQIVLPPEIEALVQRQLTSGKYNNAIEVILAGIKLLEQQQDIYQGRLHELQQDALIGWEASQRGQVVDGATAIAKIRANLRSRSVP</sequence>
<evidence type="ECO:0000313" key="2">
    <source>
        <dbReference type="Proteomes" id="UP001050975"/>
    </source>
</evidence>
<accession>A0AAV3XG44</accession>
<dbReference type="Pfam" id="PF03693">
    <property type="entry name" value="ParD_antitoxin"/>
    <property type="match status" value="1"/>
</dbReference>
<gene>
    <name evidence="1" type="ORF">MiSe_41160</name>
</gene>
<dbReference type="Proteomes" id="UP001050975">
    <property type="component" value="Unassembled WGS sequence"/>
</dbReference>
<name>A0AAV3XG44_9CYAN</name>
<dbReference type="InterPro" id="IPR038296">
    <property type="entry name" value="ParD_sf"/>
</dbReference>
<keyword evidence="2" id="KW-1185">Reference proteome</keyword>